<dbReference type="RefSeq" id="XP_013429132.1">
    <property type="nucleotide sequence ID" value="XM_013573678.1"/>
</dbReference>
<dbReference type="AlphaFoldDB" id="A0A074WY59"/>
<reference evidence="1 2" key="1">
    <citation type="journal article" date="2014" name="BMC Genomics">
        <title>Genome sequencing of four Aureobasidium pullulans varieties: biotechnological potential, stress tolerance, and description of new species.</title>
        <authorList>
            <person name="Gostin Ar C."/>
            <person name="Ohm R.A."/>
            <person name="Kogej T."/>
            <person name="Sonjak S."/>
            <person name="Turk M."/>
            <person name="Zajc J."/>
            <person name="Zalar P."/>
            <person name="Grube M."/>
            <person name="Sun H."/>
            <person name="Han J."/>
            <person name="Sharma A."/>
            <person name="Chiniquy J."/>
            <person name="Ngan C.Y."/>
            <person name="Lipzen A."/>
            <person name="Barry K."/>
            <person name="Grigoriev I.V."/>
            <person name="Gunde-Cimerman N."/>
        </authorList>
    </citation>
    <scope>NUCLEOTIDE SEQUENCE [LARGE SCALE GENOMIC DNA]</scope>
    <source>
        <strain evidence="1 2">CBS 147.97</strain>
    </source>
</reference>
<name>A0A074WY59_9PEZI</name>
<organism evidence="1 2">
    <name type="scientific">Aureobasidium namibiae CBS 147.97</name>
    <dbReference type="NCBI Taxonomy" id="1043004"/>
    <lineage>
        <taxon>Eukaryota</taxon>
        <taxon>Fungi</taxon>
        <taxon>Dikarya</taxon>
        <taxon>Ascomycota</taxon>
        <taxon>Pezizomycotina</taxon>
        <taxon>Dothideomycetes</taxon>
        <taxon>Dothideomycetidae</taxon>
        <taxon>Dothideales</taxon>
        <taxon>Saccotheciaceae</taxon>
        <taxon>Aureobasidium</taxon>
    </lineage>
</organism>
<sequence length="387" mass="43716">MDRPASFSSLPPELVSAICTNPDLDKEDLIALRLTSISQGIHASATKAFAKRYFTDVHVLYTEYSLETFVNICQHPIFGSSIRRVQLSSACYDGKCFYDTVDELMQNKDCHYSDFAEKIQLLAQRCDAERFDQRRADSLLAQAFNVLAKSDHSFVLAVDTNEEESLGRSEVWSAPLLYTDHWQADSMGMLSFLVRAANKSECKVRGLEFRAGLDQDKSMDNYLSDVWEGWKVVGSLTELKFDLPFGISPYGDDQGHGTIHDLLSLTPDLKTLHIRSGIFAEDDDTFRAWADVFSRLPLEELHLTTLCMSHDTITDLLEDLGPTLCRLKISECKIYGSWKKILLTIQQHTLKLDQLNISGAKRSWFKDTVAYKGSTNVRSGVARLLKN</sequence>
<evidence type="ECO:0008006" key="3">
    <source>
        <dbReference type="Google" id="ProtNLM"/>
    </source>
</evidence>
<dbReference type="SUPFAM" id="SSF52047">
    <property type="entry name" value="RNI-like"/>
    <property type="match status" value="1"/>
</dbReference>
<protein>
    <recommendedName>
        <fullName evidence="3">F-box domain-containing protein</fullName>
    </recommendedName>
</protein>
<dbReference type="Proteomes" id="UP000027730">
    <property type="component" value="Unassembled WGS sequence"/>
</dbReference>
<dbReference type="OrthoDB" id="5279008at2759"/>
<dbReference type="EMBL" id="KL584706">
    <property type="protein sequence ID" value="KEQ74687.1"/>
    <property type="molecule type" value="Genomic_DNA"/>
</dbReference>
<evidence type="ECO:0000313" key="2">
    <source>
        <dbReference type="Proteomes" id="UP000027730"/>
    </source>
</evidence>
<proteinExistence type="predicted"/>
<accession>A0A074WY59</accession>
<keyword evidence="2" id="KW-1185">Reference proteome</keyword>
<evidence type="ECO:0000313" key="1">
    <source>
        <dbReference type="EMBL" id="KEQ74687.1"/>
    </source>
</evidence>
<dbReference type="HOGENOM" id="CLU_042540_0_0_1"/>
<gene>
    <name evidence="1" type="ORF">M436DRAFT_62144</name>
</gene>
<dbReference type="GeneID" id="25413321"/>